<dbReference type="GeneID" id="16997278"/>
<dbReference type="HOGENOM" id="CLU_375263_0_0_1"/>
<dbReference type="Gene3D" id="2.130.10.10">
    <property type="entry name" value="YVTN repeat-like/Quinoprotein amine dehydrogenase"/>
    <property type="match status" value="2"/>
</dbReference>
<dbReference type="PANTHER" id="PTHR44163:SF1">
    <property type="entry name" value="U3 SMALL NUCLEOLAR RNA-ASSOCIATED PROTEIN 4 HOMOLOG"/>
    <property type="match status" value="1"/>
</dbReference>
<protein>
    <submittedName>
        <fullName evidence="2">Uncharacterized protein</fullName>
    </submittedName>
</protein>
<dbReference type="SMART" id="SM00320">
    <property type="entry name" value="WD40"/>
    <property type="match status" value="5"/>
</dbReference>
<dbReference type="PANTHER" id="PTHR44163">
    <property type="entry name" value="U3 SMALL NUCLEOLAR RNA-ASSOCIATED PROTEIN 4 HOMOLOG"/>
    <property type="match status" value="1"/>
</dbReference>
<evidence type="ECO:0000313" key="3">
    <source>
        <dbReference type="Proteomes" id="UP000007014"/>
    </source>
</evidence>
<sequence length="740" mass="79751">MVRLSQTAAGRKRRRGNAGGRDSAYSSDQVQVVEHEIPLAPGEGIIGVTTSSGADLVVVRENGLIEWRSPRYRYHAESVLAAHAAVRGNRTITAAAFLAVPGGLLLALGDAQGQVHFYDALQAVLLESVWTTRGTAVASLAFRPLGERLEEEAVIACASKDGKLRLFRGPAAVGDAYHAARGVMQAAWYLERTLLIAPNVPLQCLDWSRSGDAVAVGTADGQVRLLSLPSGKSETIALLKSAGKALSIESLSWNGAETGGFLATGDASGRVLFWSLDPWTRGKALAVCESFENCHGAITHLRILGANLVLFGSADGSVGFLQRLEARTPWFVSGRPQRLHRRAVRTSCAVRPACSDAFGIATGADDALLCLISDLARHLESPEKVTRHGALRAPGQLRVSCWPSSEGSCFVADSPVERVLLQCKANTRCELCVDRYRFTTQALLAAGDNGSASLTLGHPQGAFCLFVHTGGAALYALRKHRAERIPLSEKKAGILKGAMMGAAVHPDTFVVLASDKIHLHVLFVQETNTTSQWKTRVRSLRLQQADACCLLGAGENELAVAYRSGVVERFTLEISENHHPELRTQQRMLLSAPACALFLDSPRGALWTIDSDHILAENGEKKVQLPQPTVGCYYLLRGGPGSSLLAATRSCVLQIDVPSCGAYRSLYTCRDCIWGLNYASAANALLVVHGADSYAADLALDEALGRKRFGMERRFRGRHTYIMKSATARPRRARSSMIRS</sequence>
<feature type="region of interest" description="Disordered" evidence="1">
    <location>
        <begin position="1"/>
        <end position="28"/>
    </location>
</feature>
<dbReference type="GO" id="GO:0003723">
    <property type="term" value="F:RNA binding"/>
    <property type="evidence" value="ECO:0007669"/>
    <property type="project" value="TreeGrafter"/>
</dbReference>
<reference evidence="2 3" key="1">
    <citation type="journal article" date="2004" name="Nature">
        <title>Genome sequence of the ultrasmall unicellular red alga Cyanidioschyzon merolae 10D.</title>
        <authorList>
            <person name="Matsuzaki M."/>
            <person name="Misumi O."/>
            <person name="Shin-i T."/>
            <person name="Maruyama S."/>
            <person name="Takahara M."/>
            <person name="Miyagishima S."/>
            <person name="Mori T."/>
            <person name="Nishida K."/>
            <person name="Yagisawa F."/>
            <person name="Nishida K."/>
            <person name="Yoshida Y."/>
            <person name="Nishimura Y."/>
            <person name="Nakao S."/>
            <person name="Kobayashi T."/>
            <person name="Momoyama Y."/>
            <person name="Higashiyama T."/>
            <person name="Minoda A."/>
            <person name="Sano M."/>
            <person name="Nomoto H."/>
            <person name="Oishi K."/>
            <person name="Hayashi H."/>
            <person name="Ohta F."/>
            <person name="Nishizaka S."/>
            <person name="Haga S."/>
            <person name="Miura S."/>
            <person name="Morishita T."/>
            <person name="Kabeya Y."/>
            <person name="Terasawa K."/>
            <person name="Suzuki Y."/>
            <person name="Ishii Y."/>
            <person name="Asakawa S."/>
            <person name="Takano H."/>
            <person name="Ohta N."/>
            <person name="Kuroiwa H."/>
            <person name="Tanaka K."/>
            <person name="Shimizu N."/>
            <person name="Sugano S."/>
            <person name="Sato N."/>
            <person name="Nozaki H."/>
            <person name="Ogasawara N."/>
            <person name="Kohara Y."/>
            <person name="Kuroiwa T."/>
        </authorList>
    </citation>
    <scope>NUCLEOTIDE SEQUENCE [LARGE SCALE GENOMIC DNA]</scope>
    <source>
        <strain evidence="2 3">10D</strain>
    </source>
</reference>
<accession>M1VBH1</accession>
<gene>
    <name evidence="2" type="ORF">CYME_CMS011C</name>
</gene>
<dbReference type="Proteomes" id="UP000007014">
    <property type="component" value="Chromosome 19"/>
</dbReference>
<dbReference type="InterPro" id="IPR046351">
    <property type="entry name" value="UTP4"/>
</dbReference>
<dbReference type="EMBL" id="AP006501">
    <property type="protein sequence ID" value="BAM82664.1"/>
    <property type="molecule type" value="Genomic_DNA"/>
</dbReference>
<dbReference type="RefSeq" id="XP_005538700.1">
    <property type="nucleotide sequence ID" value="XM_005538643.1"/>
</dbReference>
<dbReference type="AlphaFoldDB" id="M1VBH1"/>
<dbReference type="InterPro" id="IPR015943">
    <property type="entry name" value="WD40/YVTN_repeat-like_dom_sf"/>
</dbReference>
<organism evidence="2 3">
    <name type="scientific">Cyanidioschyzon merolae (strain NIES-3377 / 10D)</name>
    <name type="common">Unicellular red alga</name>
    <dbReference type="NCBI Taxonomy" id="280699"/>
    <lineage>
        <taxon>Eukaryota</taxon>
        <taxon>Rhodophyta</taxon>
        <taxon>Bangiophyceae</taxon>
        <taxon>Cyanidiales</taxon>
        <taxon>Cyanidiaceae</taxon>
        <taxon>Cyanidioschyzon</taxon>
    </lineage>
</organism>
<evidence type="ECO:0000313" key="2">
    <source>
        <dbReference type="EMBL" id="BAM82664.1"/>
    </source>
</evidence>
<dbReference type="GO" id="GO:0000462">
    <property type="term" value="P:maturation of SSU-rRNA from tricistronic rRNA transcript (SSU-rRNA, 5.8S rRNA, LSU-rRNA)"/>
    <property type="evidence" value="ECO:0007669"/>
    <property type="project" value="InterPro"/>
</dbReference>
<dbReference type="Gramene" id="CMS011CT">
    <property type="protein sequence ID" value="CMS011CT"/>
    <property type="gene ID" value="CMS011C"/>
</dbReference>
<reference evidence="2 3" key="2">
    <citation type="journal article" date="2007" name="BMC Biol.">
        <title>A 100%-complete sequence reveals unusually simple genomic features in the hot-spring red alga Cyanidioschyzon merolae.</title>
        <authorList>
            <person name="Nozaki H."/>
            <person name="Takano H."/>
            <person name="Misumi O."/>
            <person name="Terasawa K."/>
            <person name="Matsuzaki M."/>
            <person name="Maruyama S."/>
            <person name="Nishida K."/>
            <person name="Yagisawa F."/>
            <person name="Yoshida Y."/>
            <person name="Fujiwara T."/>
            <person name="Takio S."/>
            <person name="Tamura K."/>
            <person name="Chung S.J."/>
            <person name="Nakamura S."/>
            <person name="Kuroiwa H."/>
            <person name="Tanaka K."/>
            <person name="Sato N."/>
            <person name="Kuroiwa T."/>
        </authorList>
    </citation>
    <scope>NUCLEOTIDE SEQUENCE [LARGE SCALE GENOMIC DNA]</scope>
    <source>
        <strain evidence="2 3">10D</strain>
    </source>
</reference>
<keyword evidence="3" id="KW-1185">Reference proteome</keyword>
<dbReference type="KEGG" id="cme:CYME_CMS011C"/>
<dbReference type="OrthoDB" id="10258787at2759"/>
<dbReference type="GO" id="GO:0032040">
    <property type="term" value="C:small-subunit processome"/>
    <property type="evidence" value="ECO:0007669"/>
    <property type="project" value="TreeGrafter"/>
</dbReference>
<name>M1VBH1_CYAM1</name>
<dbReference type="InterPro" id="IPR001680">
    <property type="entry name" value="WD40_rpt"/>
</dbReference>
<evidence type="ECO:0000256" key="1">
    <source>
        <dbReference type="SAM" id="MobiDB-lite"/>
    </source>
</evidence>
<dbReference type="SUPFAM" id="SSF50978">
    <property type="entry name" value="WD40 repeat-like"/>
    <property type="match status" value="1"/>
</dbReference>
<dbReference type="GO" id="GO:0030686">
    <property type="term" value="C:90S preribosome"/>
    <property type="evidence" value="ECO:0007669"/>
    <property type="project" value="InterPro"/>
</dbReference>
<dbReference type="InterPro" id="IPR036322">
    <property type="entry name" value="WD40_repeat_dom_sf"/>
</dbReference>
<dbReference type="GO" id="GO:0034455">
    <property type="term" value="C:t-UTP complex"/>
    <property type="evidence" value="ECO:0007669"/>
    <property type="project" value="TreeGrafter"/>
</dbReference>
<proteinExistence type="predicted"/>